<dbReference type="OrthoDB" id="2747330at2759"/>
<keyword evidence="3" id="KW-0064">Aspartyl protease</keyword>
<feature type="active site" evidence="6">
    <location>
        <position position="102"/>
    </location>
</feature>
<dbReference type="EMBL" id="PNBA02000022">
    <property type="protein sequence ID" value="KAG6386286.1"/>
    <property type="molecule type" value="Genomic_DNA"/>
</dbReference>
<evidence type="ECO:0000259" key="9">
    <source>
        <dbReference type="PROSITE" id="PS51767"/>
    </source>
</evidence>
<dbReference type="PROSITE" id="PS51767">
    <property type="entry name" value="PEPTIDASE_A1"/>
    <property type="match status" value="1"/>
</dbReference>
<dbReference type="PRINTS" id="PR00792">
    <property type="entry name" value="PEPSIN"/>
</dbReference>
<dbReference type="FunFam" id="2.40.70.10:FF:000020">
    <property type="entry name" value="Aspartic proteinase-like protein 2"/>
    <property type="match status" value="1"/>
</dbReference>
<keyword evidence="8" id="KW-0732">Signal</keyword>
<dbReference type="AlphaFoldDB" id="A0A8X8W1D8"/>
<evidence type="ECO:0000256" key="5">
    <source>
        <dbReference type="ARBA" id="ARBA00023180"/>
    </source>
</evidence>
<gene>
    <name evidence="10" type="ORF">SASPL_155181</name>
</gene>
<reference evidence="10" key="1">
    <citation type="submission" date="2018-01" db="EMBL/GenBank/DDBJ databases">
        <authorList>
            <person name="Mao J.F."/>
        </authorList>
    </citation>
    <scope>NUCLEOTIDE SEQUENCE</scope>
    <source>
        <strain evidence="10">Huo1</strain>
        <tissue evidence="10">Leaf</tissue>
    </source>
</reference>
<keyword evidence="2" id="KW-0645">Protease</keyword>
<dbReference type="FunFam" id="2.40.70.10:FF:000018">
    <property type="entry name" value="Aspartic proteinase-like protein 2"/>
    <property type="match status" value="1"/>
</dbReference>
<dbReference type="PANTHER" id="PTHR13683:SF875">
    <property type="entry name" value="EUKARYOTIC ASPARTYL PROTEASE FAMILY PROTEIN"/>
    <property type="match status" value="1"/>
</dbReference>
<dbReference type="InterPro" id="IPR033121">
    <property type="entry name" value="PEPTIDASE_A1"/>
</dbReference>
<dbReference type="Proteomes" id="UP000298416">
    <property type="component" value="Unassembled WGS sequence"/>
</dbReference>
<organism evidence="10">
    <name type="scientific">Salvia splendens</name>
    <name type="common">Scarlet sage</name>
    <dbReference type="NCBI Taxonomy" id="180675"/>
    <lineage>
        <taxon>Eukaryota</taxon>
        <taxon>Viridiplantae</taxon>
        <taxon>Streptophyta</taxon>
        <taxon>Embryophyta</taxon>
        <taxon>Tracheophyta</taxon>
        <taxon>Spermatophyta</taxon>
        <taxon>Magnoliopsida</taxon>
        <taxon>eudicotyledons</taxon>
        <taxon>Gunneridae</taxon>
        <taxon>Pentapetalae</taxon>
        <taxon>asterids</taxon>
        <taxon>lamiids</taxon>
        <taxon>Lamiales</taxon>
        <taxon>Lamiaceae</taxon>
        <taxon>Nepetoideae</taxon>
        <taxon>Mentheae</taxon>
        <taxon>Salviinae</taxon>
        <taxon>Salvia</taxon>
        <taxon>Salvia subgen. Calosphace</taxon>
        <taxon>core Calosphace</taxon>
    </lineage>
</organism>
<feature type="chain" id="PRO_5036470804" description="Peptidase A1 domain-containing protein" evidence="8">
    <location>
        <begin position="23"/>
        <end position="504"/>
    </location>
</feature>
<feature type="domain" description="Peptidase A1" evidence="9">
    <location>
        <begin position="84"/>
        <end position="439"/>
    </location>
</feature>
<feature type="transmembrane region" description="Helical" evidence="7">
    <location>
        <begin position="482"/>
        <end position="503"/>
    </location>
</feature>
<dbReference type="GO" id="GO:0006508">
    <property type="term" value="P:proteolysis"/>
    <property type="evidence" value="ECO:0007669"/>
    <property type="project" value="UniProtKB-KW"/>
</dbReference>
<evidence type="ECO:0000313" key="11">
    <source>
        <dbReference type="Proteomes" id="UP000298416"/>
    </source>
</evidence>
<evidence type="ECO:0000256" key="2">
    <source>
        <dbReference type="ARBA" id="ARBA00022670"/>
    </source>
</evidence>
<dbReference type="Pfam" id="PF14541">
    <property type="entry name" value="TAXi_C"/>
    <property type="match status" value="1"/>
</dbReference>
<evidence type="ECO:0000256" key="3">
    <source>
        <dbReference type="ARBA" id="ARBA00022750"/>
    </source>
</evidence>
<feature type="signal peptide" evidence="8">
    <location>
        <begin position="1"/>
        <end position="22"/>
    </location>
</feature>
<dbReference type="PANTHER" id="PTHR13683">
    <property type="entry name" value="ASPARTYL PROTEASES"/>
    <property type="match status" value="1"/>
</dbReference>
<dbReference type="SUPFAM" id="SSF50630">
    <property type="entry name" value="Acid proteases"/>
    <property type="match status" value="1"/>
</dbReference>
<keyword evidence="7" id="KW-0812">Transmembrane</keyword>
<dbReference type="InterPro" id="IPR034161">
    <property type="entry name" value="Pepsin-like_plant"/>
</dbReference>
<feature type="active site" evidence="6">
    <location>
        <position position="320"/>
    </location>
</feature>
<dbReference type="InterPro" id="IPR021109">
    <property type="entry name" value="Peptidase_aspartic_dom_sf"/>
</dbReference>
<evidence type="ECO:0000313" key="10">
    <source>
        <dbReference type="EMBL" id="KAG6386286.1"/>
    </source>
</evidence>
<evidence type="ECO:0000256" key="4">
    <source>
        <dbReference type="ARBA" id="ARBA00022801"/>
    </source>
</evidence>
<keyword evidence="7" id="KW-0472">Membrane</keyword>
<keyword evidence="4" id="KW-0378">Hydrolase</keyword>
<dbReference type="Pfam" id="PF14543">
    <property type="entry name" value="TAXi_N"/>
    <property type="match status" value="1"/>
</dbReference>
<dbReference type="Gene3D" id="2.40.70.10">
    <property type="entry name" value="Acid Proteases"/>
    <property type="match status" value="2"/>
</dbReference>
<dbReference type="GO" id="GO:0004190">
    <property type="term" value="F:aspartic-type endopeptidase activity"/>
    <property type="evidence" value="ECO:0007669"/>
    <property type="project" value="UniProtKB-KW"/>
</dbReference>
<evidence type="ECO:0000256" key="8">
    <source>
        <dbReference type="SAM" id="SignalP"/>
    </source>
</evidence>
<reference evidence="10" key="2">
    <citation type="submission" date="2020-08" db="EMBL/GenBank/DDBJ databases">
        <title>Plant Genome Project.</title>
        <authorList>
            <person name="Zhang R.-G."/>
        </authorList>
    </citation>
    <scope>NUCLEOTIDE SEQUENCE</scope>
    <source>
        <strain evidence="10">Huo1</strain>
        <tissue evidence="10">Leaf</tissue>
    </source>
</reference>
<proteinExistence type="inferred from homology"/>
<comment type="caution">
    <text evidence="10">The sequence shown here is derived from an EMBL/GenBank/DDBJ whole genome shotgun (WGS) entry which is preliminary data.</text>
</comment>
<name>A0A8X8W1D8_SALSN</name>
<keyword evidence="11" id="KW-1185">Reference proteome</keyword>
<evidence type="ECO:0000256" key="1">
    <source>
        <dbReference type="ARBA" id="ARBA00007447"/>
    </source>
</evidence>
<sequence length="504" mass="53543">MAGLVFYVVAAVVALAAAAASASTDAVGFQRVLPLERAFPVKEDLEVSKARDRARRGRMLQSYSGGIVDFTVDGTSDPYAVGLYYTKVRLGSPPQEFNVQIDTGSDILWVTCSSCNDCPQNSGLGIPLNFFNGASSSTFSPMSCSDSICASIVQTASAECNSGSNQCAYSFKYGDGSGTSGLYVSDMLYFDTVMDASLIVNSSAPIVFGCSTSLFGDLTDSDRAVDGIFGFGQNGLSVISQLSSRRITPKVFSHCLKGEGSGGGILVLGEIMDPRIVYTPLVPSQPHYNLHLQSIAVNGQVLPIDQGLFTTSGNRGTIIDSGTTLAYLVQGAYDPLVAAITGSISPSVRPITSKGNQCYLLSTSLAEVFPQVSFNFAGGASMVLRPIDYLVHMGFADGATMWCMGFLKVPNQGTTILGDLVLKDKIFVYDLVHQRIGWADYDCALSVNVSITSGKDEYVSAGQLSVSSSSSTGEIFKAMHRYYSVLVLVLVLVLHLLLLGILFQ</sequence>
<accession>A0A8X8W1D8</accession>
<evidence type="ECO:0000256" key="7">
    <source>
        <dbReference type="SAM" id="Phobius"/>
    </source>
</evidence>
<keyword evidence="7" id="KW-1133">Transmembrane helix</keyword>
<keyword evidence="5" id="KW-0325">Glycoprotein</keyword>
<comment type="similarity">
    <text evidence="1">Belongs to the peptidase A1 family.</text>
</comment>
<dbReference type="InterPro" id="IPR001461">
    <property type="entry name" value="Aspartic_peptidase_A1"/>
</dbReference>
<dbReference type="CDD" id="cd05476">
    <property type="entry name" value="pepsin_A_like_plant"/>
    <property type="match status" value="1"/>
</dbReference>
<dbReference type="InterPro" id="IPR032799">
    <property type="entry name" value="TAXi_C"/>
</dbReference>
<evidence type="ECO:0000256" key="6">
    <source>
        <dbReference type="PIRSR" id="PIRSR601461-1"/>
    </source>
</evidence>
<protein>
    <recommendedName>
        <fullName evidence="9">Peptidase A1 domain-containing protein</fullName>
    </recommendedName>
</protein>
<dbReference type="InterPro" id="IPR032861">
    <property type="entry name" value="TAXi_N"/>
</dbReference>